<keyword evidence="4" id="KW-1185">Reference proteome</keyword>
<feature type="region of interest" description="Disordered" evidence="1">
    <location>
        <begin position="352"/>
        <end position="528"/>
    </location>
</feature>
<reference evidence="3" key="2">
    <citation type="submission" date="2025-08" db="UniProtKB">
        <authorList>
            <consortium name="Ensembl"/>
        </authorList>
    </citation>
    <scope>IDENTIFICATION</scope>
</reference>
<evidence type="ECO:0000256" key="1">
    <source>
        <dbReference type="SAM" id="MobiDB-lite"/>
    </source>
</evidence>
<feature type="transmembrane region" description="Helical" evidence="2">
    <location>
        <begin position="16"/>
        <end position="39"/>
    </location>
</feature>
<evidence type="ECO:0000256" key="2">
    <source>
        <dbReference type="SAM" id="Phobius"/>
    </source>
</evidence>
<keyword evidence="2" id="KW-0812">Transmembrane</keyword>
<accession>A0A669E0M0</accession>
<dbReference type="RefSeq" id="XP_025757577.1">
    <property type="nucleotide sequence ID" value="XM_025901792.1"/>
</dbReference>
<dbReference type="GO" id="GO:0045121">
    <property type="term" value="C:membrane raft"/>
    <property type="evidence" value="ECO:0007669"/>
    <property type="project" value="InterPro"/>
</dbReference>
<dbReference type="InterPro" id="IPR026072">
    <property type="entry name" value="Lime1"/>
</dbReference>
<dbReference type="KEGG" id="onl:102079641"/>
<dbReference type="GO" id="GO:0050853">
    <property type="term" value="P:B cell receptor signaling pathway"/>
    <property type="evidence" value="ECO:0007669"/>
    <property type="project" value="InterPro"/>
</dbReference>
<feature type="compositionally biased region" description="Polar residues" evidence="1">
    <location>
        <begin position="252"/>
        <end position="266"/>
    </location>
</feature>
<feature type="compositionally biased region" description="Polar residues" evidence="1">
    <location>
        <begin position="473"/>
        <end position="482"/>
    </location>
</feature>
<feature type="compositionally biased region" description="Gly residues" evidence="1">
    <location>
        <begin position="226"/>
        <end position="236"/>
    </location>
</feature>
<dbReference type="GO" id="GO:0050852">
    <property type="term" value="P:T cell receptor signaling pathway"/>
    <property type="evidence" value="ECO:0007669"/>
    <property type="project" value="InterPro"/>
</dbReference>
<feature type="region of interest" description="Disordered" evidence="1">
    <location>
        <begin position="189"/>
        <end position="328"/>
    </location>
</feature>
<feature type="compositionally biased region" description="Low complexity" evidence="1">
    <location>
        <begin position="294"/>
        <end position="310"/>
    </location>
</feature>
<dbReference type="GeneTree" id="ENSGT00940000168127"/>
<evidence type="ECO:0000313" key="4">
    <source>
        <dbReference type="Proteomes" id="UP000005207"/>
    </source>
</evidence>
<keyword evidence="2" id="KW-1133">Transmembrane helix</keyword>
<protein>
    <submittedName>
        <fullName evidence="3">Uncharacterized LOC102079641</fullName>
    </submittedName>
</protein>
<dbReference type="Pfam" id="PF15332">
    <property type="entry name" value="LIME1"/>
    <property type="match status" value="1"/>
</dbReference>
<name>A0A669E0M0_ORENI</name>
<feature type="compositionally biased region" description="Low complexity" evidence="1">
    <location>
        <begin position="492"/>
        <end position="506"/>
    </location>
</feature>
<keyword evidence="2" id="KW-0472">Membrane</keyword>
<dbReference type="RefSeq" id="XP_005448852.1">
    <property type="nucleotide sequence ID" value="XM_005448795.4"/>
</dbReference>
<dbReference type="OrthoDB" id="9939965at2759"/>
<dbReference type="RefSeq" id="XP_005448851.1">
    <property type="nucleotide sequence ID" value="XM_005448794.4"/>
</dbReference>
<dbReference type="GO" id="GO:0050868">
    <property type="term" value="P:negative regulation of T cell activation"/>
    <property type="evidence" value="ECO:0007669"/>
    <property type="project" value="InterPro"/>
</dbReference>
<dbReference type="InterPro" id="IPR032748">
    <property type="entry name" value="PAG"/>
</dbReference>
<dbReference type="GO" id="GO:0035556">
    <property type="term" value="P:intracellular signal transduction"/>
    <property type="evidence" value="ECO:0007669"/>
    <property type="project" value="InterPro"/>
</dbReference>
<feature type="region of interest" description="Disordered" evidence="1">
    <location>
        <begin position="112"/>
        <end position="158"/>
    </location>
</feature>
<organism evidence="3 4">
    <name type="scientific">Oreochromis niloticus</name>
    <name type="common">Nile tilapia</name>
    <name type="synonym">Tilapia nilotica</name>
    <dbReference type="NCBI Taxonomy" id="8128"/>
    <lineage>
        <taxon>Eukaryota</taxon>
        <taxon>Metazoa</taxon>
        <taxon>Chordata</taxon>
        <taxon>Craniata</taxon>
        <taxon>Vertebrata</taxon>
        <taxon>Euteleostomi</taxon>
        <taxon>Actinopterygii</taxon>
        <taxon>Neopterygii</taxon>
        <taxon>Teleostei</taxon>
        <taxon>Neoteleostei</taxon>
        <taxon>Acanthomorphata</taxon>
        <taxon>Ovalentaria</taxon>
        <taxon>Cichlomorphae</taxon>
        <taxon>Cichliformes</taxon>
        <taxon>Cichlidae</taxon>
        <taxon>African cichlids</taxon>
        <taxon>Pseudocrenilabrinae</taxon>
        <taxon>Oreochromini</taxon>
        <taxon>Oreochromis</taxon>
    </lineage>
</organism>
<feature type="compositionally biased region" description="Low complexity" evidence="1">
    <location>
        <begin position="201"/>
        <end position="211"/>
    </location>
</feature>
<dbReference type="GeneID" id="102079641"/>
<proteinExistence type="predicted"/>
<reference evidence="4" key="1">
    <citation type="submission" date="2012-01" db="EMBL/GenBank/DDBJ databases">
        <title>The Genome Sequence of Oreochromis niloticus (Nile Tilapia).</title>
        <authorList>
            <consortium name="Broad Institute Genome Assembly Team"/>
            <consortium name="Broad Institute Sequencing Platform"/>
            <person name="Di Palma F."/>
            <person name="Johnson J."/>
            <person name="Lander E.S."/>
            <person name="Lindblad-Toh K."/>
        </authorList>
    </citation>
    <scope>NUCLEOTIDE SEQUENCE [LARGE SCALE GENOMIC DNA]</scope>
</reference>
<dbReference type="RefSeq" id="XP_005448853.1">
    <property type="nucleotide sequence ID" value="XM_005448796.4"/>
</dbReference>
<sequence length="554" mass="58958">MERQGGSQDNLTYQNLLLLGAIAAASAFVVTILIVLVCVGCQRKSKSKHPPAGEKGTSVNMQGTLRHPKLNSMSKSDTRLHEINRFPCNGNSVSKSRPASMDLLLLHSRRSQTDLRPSHGRQLPQIPTSPQRSGQGGEGEMGGEGGGGGGGGGEARDHTYTEDTYTEVGLRNNPTPTHYLDDGLYESVGVREGPKVPSAPPTTSANTPAIARAPQSPSTHASGARSGNGHGNGGRGNDTINGPMTGRGNGASGVSRSPLSSVNSLAVQDPSLAEYASIRKFRKVDKINRKENNGADSQSDSQSSVSDSPSAGPPPLHRSQEFPRKQLEPFHLHSFPKEAVFMGNGEQYIWKPPEDNDIITLHPPPHHPPGENEQGHPSPPTAKEIADTYSIVCKTQKKKPPMEHNGAKTLPRSFGGDRGNMGSRGRGRGVQSQARSQEEPCYEPVGDRSWSSPVAESDPAYATIDPHRKREQGGTNNSTAGGSATLKRKKQQQQQQQQAAPAAPQASGPSTLPARGLPGGENFYETISDVKQGGNSTTTIFTFNDGMEMYVTGL</sequence>
<dbReference type="Ensembl" id="ENSONIT00000077645.1">
    <property type="protein sequence ID" value="ENSONIP00000066293.1"/>
    <property type="gene ID" value="ENSONIG00000035447.1"/>
</dbReference>
<dbReference type="GO" id="GO:0005886">
    <property type="term" value="C:plasma membrane"/>
    <property type="evidence" value="ECO:0007669"/>
    <property type="project" value="InterPro"/>
</dbReference>
<dbReference type="OMA" id="HRGENGQ"/>
<gene>
    <name evidence="3" type="primary">LOC102079641</name>
</gene>
<evidence type="ECO:0000313" key="3">
    <source>
        <dbReference type="Ensembl" id="ENSONIP00000066293.1"/>
    </source>
</evidence>
<dbReference type="PANTHER" id="PTHR16322:SF1">
    <property type="entry name" value="LCK-INTERACTING TRANSMEMBRANE ADAPTER 1 ISOFORM X1"/>
    <property type="match status" value="1"/>
</dbReference>
<feature type="region of interest" description="Disordered" evidence="1">
    <location>
        <begin position="44"/>
        <end position="74"/>
    </location>
</feature>
<dbReference type="Proteomes" id="UP000005207">
    <property type="component" value="Linkage group LG20"/>
</dbReference>
<reference evidence="3" key="3">
    <citation type="submission" date="2025-09" db="UniProtKB">
        <authorList>
            <consortium name="Ensembl"/>
        </authorList>
    </citation>
    <scope>IDENTIFICATION</scope>
</reference>
<feature type="compositionally biased region" description="Basic and acidic residues" evidence="1">
    <location>
        <begin position="284"/>
        <end position="293"/>
    </location>
</feature>
<dbReference type="AlphaFoldDB" id="A0A669E0M0"/>
<dbReference type="PANTHER" id="PTHR16322">
    <property type="entry name" value="PHOSPHOPROTEIN ASSOCIATED WITH GLYCOSPHINGOLIPID-ENRICHED MICRODOMAINS 1"/>
    <property type="match status" value="1"/>
</dbReference>
<feature type="compositionally biased region" description="Basic and acidic residues" evidence="1">
    <location>
        <begin position="318"/>
        <end position="328"/>
    </location>
</feature>
<dbReference type="InParanoid" id="A0A669E0M0"/>
<feature type="compositionally biased region" description="Gly residues" evidence="1">
    <location>
        <begin position="134"/>
        <end position="153"/>
    </location>
</feature>